<evidence type="ECO:0000259" key="1">
    <source>
        <dbReference type="PROSITE" id="PS50181"/>
    </source>
</evidence>
<organism evidence="2 3">
    <name type="scientific">Rickenella mellea</name>
    <dbReference type="NCBI Taxonomy" id="50990"/>
    <lineage>
        <taxon>Eukaryota</taxon>
        <taxon>Fungi</taxon>
        <taxon>Dikarya</taxon>
        <taxon>Basidiomycota</taxon>
        <taxon>Agaricomycotina</taxon>
        <taxon>Agaricomycetes</taxon>
        <taxon>Hymenochaetales</taxon>
        <taxon>Rickenellaceae</taxon>
        <taxon>Rickenella</taxon>
    </lineage>
</organism>
<evidence type="ECO:0000313" key="3">
    <source>
        <dbReference type="Proteomes" id="UP000294933"/>
    </source>
</evidence>
<dbReference type="InterPro" id="IPR001810">
    <property type="entry name" value="F-box_dom"/>
</dbReference>
<protein>
    <recommendedName>
        <fullName evidence="1">F-box domain-containing protein</fullName>
    </recommendedName>
</protein>
<dbReference type="SUPFAM" id="SSF81383">
    <property type="entry name" value="F-box domain"/>
    <property type="match status" value="1"/>
</dbReference>
<keyword evidence="3" id="KW-1185">Reference proteome</keyword>
<dbReference type="PROSITE" id="PS50181">
    <property type="entry name" value="FBOX"/>
    <property type="match status" value="1"/>
</dbReference>
<dbReference type="AlphaFoldDB" id="A0A4Y7QJR1"/>
<dbReference type="Proteomes" id="UP000294933">
    <property type="component" value="Unassembled WGS sequence"/>
</dbReference>
<accession>A0A4Y7QJR1</accession>
<dbReference type="InterPro" id="IPR036047">
    <property type="entry name" value="F-box-like_dom_sf"/>
</dbReference>
<dbReference type="EMBL" id="ML170158">
    <property type="protein sequence ID" value="TDL27893.1"/>
    <property type="molecule type" value="Genomic_DNA"/>
</dbReference>
<feature type="domain" description="F-box" evidence="1">
    <location>
        <begin position="1"/>
        <end position="48"/>
    </location>
</feature>
<sequence>MQILYDLPTDVISIIWRELALRDIASLRKVCAKLNRSISGDKQLWAHILQRDVVDRDISLLPYRSEFASSDAACIEAWVRQALNLEASFQNAESLGATQRVGLGACITWVKLVRGRWVLVASSDTRHSCLMLWDSMPPTKSLQKCANISLPGPVLDGQVEDTGSKITIAVSVGSADPYIEIMTLSFQFGHHIISLGHIPGASKTRFLKGSVVGFAALSGDDTYPCISDWATEKLCFITQLAYWHNPSVRPIPNVKDCVYKTCWAMRDWNEHVIVIRDDDLQIYMMPDFSKRNEKLSYAHHVATIPLSLLDPIRPTRQALVIHPPIERVHDRLQPIRSNTTYIFVRFGGSVNGYALSRKDDSLGAAQFELGTPSFLRGSDDRQGAAHSIFVGSTCKCLVRLCSFAFKRLEESASPPRLHVTKILRKATRVDMVGLEADCSTLSFQDTVLIPPKGLPLTHFWPSFDFDDARGILLMGTSRGDLCVARFTDDVTLLNPGCIFDNIPDLDCASQTKESTIMPPMQMDLPVYYRYRQTLSSGVVPTQLVEETVQNWGTSISAHHTMNGWSNDWHSFTKLKDWLAPSLRWGRADPDHYHWEDVAVTAAQTYCAPFGDVIPVLFMSNDHDRVLFRVGNRPYMWTLPHEQDPPWIRAFLVDINTLLQDYAYVGPSVVVDDIMLDRHDWGMNIQRSVISSYDNLIEELAMREDHIDVDPNPEMWSNENWSAIEAIIYPAPPPFEFEMVEFDLPLE</sequence>
<dbReference type="VEuPathDB" id="FungiDB:BD410DRAFT_781809"/>
<proteinExistence type="predicted"/>
<name>A0A4Y7QJR1_9AGAM</name>
<reference evidence="2 3" key="1">
    <citation type="submission" date="2018-06" db="EMBL/GenBank/DDBJ databases">
        <title>A transcriptomic atlas of mushroom development highlights an independent origin of complex multicellularity.</title>
        <authorList>
            <consortium name="DOE Joint Genome Institute"/>
            <person name="Krizsan K."/>
            <person name="Almasi E."/>
            <person name="Merenyi Z."/>
            <person name="Sahu N."/>
            <person name="Viragh M."/>
            <person name="Koszo T."/>
            <person name="Mondo S."/>
            <person name="Kiss B."/>
            <person name="Balint B."/>
            <person name="Kues U."/>
            <person name="Barry K."/>
            <person name="Hegedus J.C."/>
            <person name="Henrissat B."/>
            <person name="Johnson J."/>
            <person name="Lipzen A."/>
            <person name="Ohm R."/>
            <person name="Nagy I."/>
            <person name="Pangilinan J."/>
            <person name="Yan J."/>
            <person name="Xiong Y."/>
            <person name="Grigoriev I.V."/>
            <person name="Hibbett D.S."/>
            <person name="Nagy L.G."/>
        </authorList>
    </citation>
    <scope>NUCLEOTIDE SEQUENCE [LARGE SCALE GENOMIC DNA]</scope>
    <source>
        <strain evidence="2 3">SZMC22713</strain>
    </source>
</reference>
<evidence type="ECO:0000313" key="2">
    <source>
        <dbReference type="EMBL" id="TDL27893.1"/>
    </source>
</evidence>
<dbReference type="OrthoDB" id="2786194at2759"/>
<gene>
    <name evidence="2" type="ORF">BD410DRAFT_781809</name>
</gene>